<dbReference type="Gene3D" id="1.25.40.800">
    <property type="match status" value="1"/>
</dbReference>
<dbReference type="GO" id="GO:0060090">
    <property type="term" value="F:molecular adaptor activity"/>
    <property type="evidence" value="ECO:0007669"/>
    <property type="project" value="TreeGrafter"/>
</dbReference>
<dbReference type="GO" id="GO:0000288">
    <property type="term" value="P:nuclear-transcribed mRNA catabolic process, deadenylation-dependent decay"/>
    <property type="evidence" value="ECO:0007669"/>
    <property type="project" value="TreeGrafter"/>
</dbReference>
<dbReference type="AlphaFoldDB" id="A0AAP0C060"/>
<comment type="caution">
    <text evidence="2">The sequence shown here is derived from an EMBL/GenBank/DDBJ whole genome shotgun (WGS) entry which is preliminary data.</text>
</comment>
<name>A0AAP0C060_9ASPA</name>
<dbReference type="InterPro" id="IPR007196">
    <property type="entry name" value="CCR4-Not_Not1_C"/>
</dbReference>
<accession>A0AAP0C060</accession>
<dbReference type="EMBL" id="JBBWWQ010000002">
    <property type="protein sequence ID" value="KAK8954302.1"/>
    <property type="molecule type" value="Genomic_DNA"/>
</dbReference>
<evidence type="ECO:0000313" key="2">
    <source>
        <dbReference type="EMBL" id="KAK8954302.1"/>
    </source>
</evidence>
<keyword evidence="3" id="KW-1185">Reference proteome</keyword>
<dbReference type="PANTHER" id="PTHR13162:SF8">
    <property type="entry name" value="CCR4-NOT TRANSCRIPTION COMPLEX SUBUNIT 1"/>
    <property type="match status" value="1"/>
</dbReference>
<protein>
    <recommendedName>
        <fullName evidence="1">CCR4-Not complex component Not1 C-terminal domain-containing protein</fullName>
    </recommendedName>
</protein>
<proteinExistence type="predicted"/>
<dbReference type="Proteomes" id="UP001418222">
    <property type="component" value="Unassembled WGS sequence"/>
</dbReference>
<sequence>MPKLLTANSPKGWPFFQRLLVDLFKFVDPYLRNAELSESIDLLAEISQPPRILSDVEGALKSKQIKVDIDEYLMTRPEGFAFLAELKQRLLLYPNEATLAGTPYNVPLINSIVLYVGMQVKPIVDDVQSRGDAAIVDFVLLEASFINTLMGLFGFVSPVLYDALFNKSNLWLCSYTIKFHKVVLKNTVEIVSDLPDPEVS</sequence>
<dbReference type="Pfam" id="PF04054">
    <property type="entry name" value="Not1"/>
    <property type="match status" value="1"/>
</dbReference>
<dbReference type="InterPro" id="IPR040398">
    <property type="entry name" value="Not1"/>
</dbReference>
<dbReference type="GO" id="GO:0030015">
    <property type="term" value="C:CCR4-NOT core complex"/>
    <property type="evidence" value="ECO:0007669"/>
    <property type="project" value="InterPro"/>
</dbReference>
<evidence type="ECO:0000259" key="1">
    <source>
        <dbReference type="Pfam" id="PF04054"/>
    </source>
</evidence>
<dbReference type="GO" id="GO:0000932">
    <property type="term" value="C:P-body"/>
    <property type="evidence" value="ECO:0007669"/>
    <property type="project" value="TreeGrafter"/>
</dbReference>
<evidence type="ECO:0000313" key="3">
    <source>
        <dbReference type="Proteomes" id="UP001418222"/>
    </source>
</evidence>
<gene>
    <name evidence="2" type="ORF">KSP39_PZI002310</name>
</gene>
<feature type="domain" description="CCR4-Not complex component Not1 C-terminal" evidence="1">
    <location>
        <begin position="40"/>
        <end position="121"/>
    </location>
</feature>
<reference evidence="2 3" key="1">
    <citation type="journal article" date="2022" name="Nat. Plants">
        <title>Genomes of leafy and leafless Platanthera orchids illuminate the evolution of mycoheterotrophy.</title>
        <authorList>
            <person name="Li M.H."/>
            <person name="Liu K.W."/>
            <person name="Li Z."/>
            <person name="Lu H.C."/>
            <person name="Ye Q.L."/>
            <person name="Zhang D."/>
            <person name="Wang J.Y."/>
            <person name="Li Y.F."/>
            <person name="Zhong Z.M."/>
            <person name="Liu X."/>
            <person name="Yu X."/>
            <person name="Liu D.K."/>
            <person name="Tu X.D."/>
            <person name="Liu B."/>
            <person name="Hao Y."/>
            <person name="Liao X.Y."/>
            <person name="Jiang Y.T."/>
            <person name="Sun W.H."/>
            <person name="Chen J."/>
            <person name="Chen Y.Q."/>
            <person name="Ai Y."/>
            <person name="Zhai J.W."/>
            <person name="Wu S.S."/>
            <person name="Zhou Z."/>
            <person name="Hsiao Y.Y."/>
            <person name="Wu W.L."/>
            <person name="Chen Y.Y."/>
            <person name="Lin Y.F."/>
            <person name="Hsu J.L."/>
            <person name="Li C.Y."/>
            <person name="Wang Z.W."/>
            <person name="Zhao X."/>
            <person name="Zhong W.Y."/>
            <person name="Ma X.K."/>
            <person name="Ma L."/>
            <person name="Huang J."/>
            <person name="Chen G.Z."/>
            <person name="Huang M.Z."/>
            <person name="Huang L."/>
            <person name="Peng D.H."/>
            <person name="Luo Y.B."/>
            <person name="Zou S.Q."/>
            <person name="Chen S.P."/>
            <person name="Lan S."/>
            <person name="Tsai W.C."/>
            <person name="Van de Peer Y."/>
            <person name="Liu Z.J."/>
        </authorList>
    </citation>
    <scope>NUCLEOTIDE SEQUENCE [LARGE SCALE GENOMIC DNA]</scope>
    <source>
        <strain evidence="2">Lor287</strain>
    </source>
</reference>
<dbReference type="PANTHER" id="PTHR13162">
    <property type="entry name" value="CCR4-NOT TRANSCRIPTION COMPLEX"/>
    <property type="match status" value="1"/>
</dbReference>
<dbReference type="GO" id="GO:0017148">
    <property type="term" value="P:negative regulation of translation"/>
    <property type="evidence" value="ECO:0007669"/>
    <property type="project" value="InterPro"/>
</dbReference>
<organism evidence="2 3">
    <name type="scientific">Platanthera zijinensis</name>
    <dbReference type="NCBI Taxonomy" id="2320716"/>
    <lineage>
        <taxon>Eukaryota</taxon>
        <taxon>Viridiplantae</taxon>
        <taxon>Streptophyta</taxon>
        <taxon>Embryophyta</taxon>
        <taxon>Tracheophyta</taxon>
        <taxon>Spermatophyta</taxon>
        <taxon>Magnoliopsida</taxon>
        <taxon>Liliopsida</taxon>
        <taxon>Asparagales</taxon>
        <taxon>Orchidaceae</taxon>
        <taxon>Orchidoideae</taxon>
        <taxon>Orchideae</taxon>
        <taxon>Orchidinae</taxon>
        <taxon>Platanthera</taxon>
    </lineage>
</organism>